<name>A0A1M6Q7W9_REIAG</name>
<dbReference type="AlphaFoldDB" id="A0A1M6Q7W9"/>
<evidence type="ECO:0000313" key="2">
    <source>
        <dbReference type="EMBL" id="SHK16183.1"/>
    </source>
</evidence>
<dbReference type="STRING" id="156994.SAMN04488028_103203"/>
<dbReference type="EMBL" id="FRAA01000003">
    <property type="protein sequence ID" value="SHK16183.1"/>
    <property type="molecule type" value="Genomic_DNA"/>
</dbReference>
<feature type="transmembrane region" description="Helical" evidence="1">
    <location>
        <begin position="23"/>
        <end position="43"/>
    </location>
</feature>
<keyword evidence="1" id="KW-1133">Transmembrane helix</keyword>
<evidence type="ECO:0000313" key="3">
    <source>
        <dbReference type="Proteomes" id="UP000184474"/>
    </source>
</evidence>
<feature type="transmembrane region" description="Helical" evidence="1">
    <location>
        <begin position="64"/>
        <end position="83"/>
    </location>
</feature>
<protein>
    <submittedName>
        <fullName evidence="2">Uncharacterized protein</fullName>
    </submittedName>
</protein>
<dbReference type="Proteomes" id="UP000184474">
    <property type="component" value="Unassembled WGS sequence"/>
</dbReference>
<keyword evidence="1" id="KW-0472">Membrane</keyword>
<proteinExistence type="predicted"/>
<keyword evidence="3" id="KW-1185">Reference proteome</keyword>
<reference evidence="3" key="1">
    <citation type="submission" date="2016-11" db="EMBL/GenBank/DDBJ databases">
        <authorList>
            <person name="Varghese N."/>
            <person name="Submissions S."/>
        </authorList>
    </citation>
    <scope>NUCLEOTIDE SEQUENCE [LARGE SCALE GENOMIC DNA]</scope>
    <source>
        <strain evidence="3">DSM 26134</strain>
    </source>
</reference>
<evidence type="ECO:0000256" key="1">
    <source>
        <dbReference type="SAM" id="Phobius"/>
    </source>
</evidence>
<keyword evidence="1" id="KW-0812">Transmembrane</keyword>
<sequence>MDKEKEFQVCSSLDSIGINMITFSQYGLIIILSFFLVLHVCILTKMIPYKNVWGGRLNSDKEMYQFEIVSILINLFFLFIILVQSEFLSIHFPKSMMTILLWIMTVLFLFNTYGNIISKSKIELWVFTPITIILAVFSLILALTI</sequence>
<gene>
    <name evidence="2" type="ORF">SAMN04488028_103203</name>
</gene>
<accession>A0A1M6Q7W9</accession>
<feature type="transmembrane region" description="Helical" evidence="1">
    <location>
        <begin position="124"/>
        <end position="143"/>
    </location>
</feature>
<feature type="transmembrane region" description="Helical" evidence="1">
    <location>
        <begin position="95"/>
        <end position="112"/>
    </location>
</feature>
<organism evidence="2 3">
    <name type="scientific">Reichenbachiella agariperforans</name>
    <dbReference type="NCBI Taxonomy" id="156994"/>
    <lineage>
        <taxon>Bacteria</taxon>
        <taxon>Pseudomonadati</taxon>
        <taxon>Bacteroidota</taxon>
        <taxon>Cytophagia</taxon>
        <taxon>Cytophagales</taxon>
        <taxon>Reichenbachiellaceae</taxon>
        <taxon>Reichenbachiella</taxon>
    </lineage>
</organism>